<protein>
    <recommendedName>
        <fullName evidence="1">J domain-containing protein</fullName>
    </recommendedName>
</protein>
<dbReference type="GO" id="GO:0051082">
    <property type="term" value="F:unfolded protein binding"/>
    <property type="evidence" value="ECO:0007669"/>
    <property type="project" value="TreeGrafter"/>
</dbReference>
<reference evidence="4" key="1">
    <citation type="journal article" date="2021" name="Proc. Natl. Acad. Sci. U.S.A.">
        <title>Three genomes in the algal genus Volvox reveal the fate of a haploid sex-determining region after a transition to homothallism.</title>
        <authorList>
            <person name="Yamamoto K."/>
            <person name="Hamaji T."/>
            <person name="Kawai-Toyooka H."/>
            <person name="Matsuzaki R."/>
            <person name="Takahashi F."/>
            <person name="Nishimura Y."/>
            <person name="Kawachi M."/>
            <person name="Noguchi H."/>
            <person name="Minakuchi Y."/>
            <person name="Umen J.G."/>
            <person name="Toyoda A."/>
            <person name="Nozaki H."/>
        </authorList>
    </citation>
    <scope>NUCLEOTIDE SEQUENCE</scope>
    <source>
        <strain evidence="4">NIES-3785</strain>
        <strain evidence="2">NIES-3786</strain>
    </source>
</reference>
<dbReference type="PROSITE" id="PS00636">
    <property type="entry name" value="DNAJ_1"/>
    <property type="match status" value="1"/>
</dbReference>
<accession>A0A8J4GJ18</accession>
<sequence length="194" mass="20953">MRGIVTYARELMAAAGMDYYEVLGVTTTASPDDIRKAFRQQALWWHPDKVAAEHKQLATERFKEINSAYEVLSDAARREEYDVARAAASAAGAPMPGQPVSLARAWEVFIQFMVTACAHQYQLSSNLSAVLRFTRTCGIAAATMSVGGGSGGIALMALAGVLLHSDGVLEVYRGLAEDEKVAFSNAVLMIARHI</sequence>
<dbReference type="GO" id="GO:0051087">
    <property type="term" value="F:protein-folding chaperone binding"/>
    <property type="evidence" value="ECO:0007669"/>
    <property type="project" value="TreeGrafter"/>
</dbReference>
<dbReference type="PROSITE" id="PS50076">
    <property type="entry name" value="DNAJ_2"/>
    <property type="match status" value="1"/>
</dbReference>
<evidence type="ECO:0000313" key="6">
    <source>
        <dbReference type="Proteomes" id="UP000747110"/>
    </source>
</evidence>
<dbReference type="PANTHER" id="PTHR43948">
    <property type="entry name" value="DNAJ HOMOLOG SUBFAMILY B"/>
    <property type="match status" value="1"/>
</dbReference>
<gene>
    <name evidence="2" type="ORF">Vretifemale_19748</name>
    <name evidence="3" type="ORF">Vretifemale_19751</name>
    <name evidence="4" type="ORF">Vretimale_12154</name>
</gene>
<dbReference type="EMBL" id="BNCP01000073">
    <property type="protein sequence ID" value="GIL92179.1"/>
    <property type="molecule type" value="Genomic_DNA"/>
</dbReference>
<dbReference type="SMART" id="SM00271">
    <property type="entry name" value="DnaJ"/>
    <property type="match status" value="1"/>
</dbReference>
<dbReference type="SUPFAM" id="SSF46565">
    <property type="entry name" value="Chaperone J-domain"/>
    <property type="match status" value="1"/>
</dbReference>
<dbReference type="Proteomes" id="UP000722791">
    <property type="component" value="Unassembled WGS sequence"/>
</dbReference>
<evidence type="ECO:0000259" key="1">
    <source>
        <dbReference type="PROSITE" id="PS50076"/>
    </source>
</evidence>
<dbReference type="PANTHER" id="PTHR43948:SF10">
    <property type="entry name" value="MRJ, ISOFORM E"/>
    <property type="match status" value="1"/>
</dbReference>
<feature type="domain" description="J" evidence="1">
    <location>
        <begin position="18"/>
        <end position="85"/>
    </location>
</feature>
<proteinExistence type="predicted"/>
<dbReference type="GO" id="GO:0044183">
    <property type="term" value="F:protein folding chaperone"/>
    <property type="evidence" value="ECO:0007669"/>
    <property type="project" value="TreeGrafter"/>
</dbReference>
<dbReference type="Pfam" id="PF00226">
    <property type="entry name" value="DnaJ"/>
    <property type="match status" value="1"/>
</dbReference>
<keyword evidence="6" id="KW-1185">Reference proteome</keyword>
<dbReference type="InterPro" id="IPR036869">
    <property type="entry name" value="J_dom_sf"/>
</dbReference>
<dbReference type="CDD" id="cd06257">
    <property type="entry name" value="DnaJ"/>
    <property type="match status" value="1"/>
</dbReference>
<dbReference type="AlphaFoldDB" id="A0A8J4GJ18"/>
<dbReference type="EMBL" id="BNCP01000073">
    <property type="protein sequence ID" value="GIL92183.1"/>
    <property type="molecule type" value="Genomic_DNA"/>
</dbReference>
<dbReference type="OrthoDB" id="552776at2759"/>
<dbReference type="Gene3D" id="1.10.287.110">
    <property type="entry name" value="DnaJ domain"/>
    <property type="match status" value="1"/>
</dbReference>
<evidence type="ECO:0000313" key="3">
    <source>
        <dbReference type="EMBL" id="GIL92183.1"/>
    </source>
</evidence>
<evidence type="ECO:0000313" key="4">
    <source>
        <dbReference type="EMBL" id="GIM08090.1"/>
    </source>
</evidence>
<dbReference type="InterPro" id="IPR001623">
    <property type="entry name" value="DnaJ_domain"/>
</dbReference>
<dbReference type="InterPro" id="IPR018253">
    <property type="entry name" value="DnaJ_domain_CS"/>
</dbReference>
<evidence type="ECO:0000313" key="2">
    <source>
        <dbReference type="EMBL" id="GIL92179.1"/>
    </source>
</evidence>
<dbReference type="GO" id="GO:0005737">
    <property type="term" value="C:cytoplasm"/>
    <property type="evidence" value="ECO:0007669"/>
    <property type="project" value="TreeGrafter"/>
</dbReference>
<organism evidence="4 5">
    <name type="scientific">Volvox reticuliferus</name>
    <dbReference type="NCBI Taxonomy" id="1737510"/>
    <lineage>
        <taxon>Eukaryota</taxon>
        <taxon>Viridiplantae</taxon>
        <taxon>Chlorophyta</taxon>
        <taxon>core chlorophytes</taxon>
        <taxon>Chlorophyceae</taxon>
        <taxon>CS clade</taxon>
        <taxon>Chlamydomonadales</taxon>
        <taxon>Volvocaceae</taxon>
        <taxon>Volvox</taxon>
    </lineage>
</organism>
<evidence type="ECO:0000313" key="5">
    <source>
        <dbReference type="Proteomes" id="UP000722791"/>
    </source>
</evidence>
<comment type="caution">
    <text evidence="4">The sequence shown here is derived from an EMBL/GenBank/DDBJ whole genome shotgun (WGS) entry which is preliminary data.</text>
</comment>
<name>A0A8J4GJ18_9CHLO</name>
<dbReference type="PRINTS" id="PR00625">
    <property type="entry name" value="JDOMAIN"/>
</dbReference>
<dbReference type="EMBL" id="BNCQ01000026">
    <property type="protein sequence ID" value="GIM08090.1"/>
    <property type="molecule type" value="Genomic_DNA"/>
</dbReference>
<dbReference type="Proteomes" id="UP000747110">
    <property type="component" value="Unassembled WGS sequence"/>
</dbReference>